<dbReference type="SMART" id="SM00513">
    <property type="entry name" value="SAP"/>
    <property type="match status" value="1"/>
</dbReference>
<dbReference type="EMBL" id="OZ020098">
    <property type="protein sequence ID" value="CAK9270981.1"/>
    <property type="molecule type" value="Genomic_DNA"/>
</dbReference>
<dbReference type="InterPro" id="IPR056116">
    <property type="entry name" value="DUF7699"/>
</dbReference>
<dbReference type="PANTHER" id="PTHR35323:SF2">
    <property type="entry name" value="SAP DOMAIN-CONTAINING PROTEIN"/>
    <property type="match status" value="1"/>
</dbReference>
<dbReference type="Proteomes" id="UP001497444">
    <property type="component" value="Chromosome 3"/>
</dbReference>
<accession>A0ABP0WVV1</accession>
<dbReference type="PANTHER" id="PTHR35323">
    <property type="entry name" value="SAP DOMAIN-CONTAINING PROTEIN"/>
    <property type="match status" value="1"/>
</dbReference>
<dbReference type="SUPFAM" id="SSF68906">
    <property type="entry name" value="SAP domain"/>
    <property type="match status" value="1"/>
</dbReference>
<dbReference type="Gene3D" id="1.10.720.30">
    <property type="entry name" value="SAP domain"/>
    <property type="match status" value="1"/>
</dbReference>
<dbReference type="Pfam" id="PF02037">
    <property type="entry name" value="SAP"/>
    <property type="match status" value="1"/>
</dbReference>
<dbReference type="PROSITE" id="PS50800">
    <property type="entry name" value="SAP"/>
    <property type="match status" value="1"/>
</dbReference>
<proteinExistence type="predicted"/>
<evidence type="ECO:0000256" key="1">
    <source>
        <dbReference type="SAM" id="MobiDB-lite"/>
    </source>
</evidence>
<feature type="compositionally biased region" description="Low complexity" evidence="1">
    <location>
        <begin position="142"/>
        <end position="151"/>
    </location>
</feature>
<organism evidence="3 4">
    <name type="scientific">Sphagnum jensenii</name>
    <dbReference type="NCBI Taxonomy" id="128206"/>
    <lineage>
        <taxon>Eukaryota</taxon>
        <taxon>Viridiplantae</taxon>
        <taxon>Streptophyta</taxon>
        <taxon>Embryophyta</taxon>
        <taxon>Bryophyta</taxon>
        <taxon>Sphagnophytina</taxon>
        <taxon>Sphagnopsida</taxon>
        <taxon>Sphagnales</taxon>
        <taxon>Sphagnaceae</taxon>
        <taxon>Sphagnum</taxon>
    </lineage>
</organism>
<dbReference type="InterPro" id="IPR036361">
    <property type="entry name" value="SAP_dom_sf"/>
</dbReference>
<name>A0ABP0WVV1_9BRYO</name>
<feature type="domain" description="SAP" evidence="2">
    <location>
        <begin position="194"/>
        <end position="228"/>
    </location>
</feature>
<protein>
    <recommendedName>
        <fullName evidence="2">SAP domain-containing protein</fullName>
    </recommendedName>
</protein>
<feature type="region of interest" description="Disordered" evidence="1">
    <location>
        <begin position="405"/>
        <end position="435"/>
    </location>
</feature>
<feature type="compositionally biased region" description="Basic and acidic residues" evidence="1">
    <location>
        <begin position="26"/>
        <end position="43"/>
    </location>
</feature>
<evidence type="ECO:0000313" key="4">
    <source>
        <dbReference type="Proteomes" id="UP001497444"/>
    </source>
</evidence>
<feature type="region of interest" description="Disordered" evidence="1">
    <location>
        <begin position="1"/>
        <end position="99"/>
    </location>
</feature>
<dbReference type="Pfam" id="PF24766">
    <property type="entry name" value="DUF7699"/>
    <property type="match status" value="1"/>
</dbReference>
<feature type="compositionally biased region" description="Polar residues" evidence="1">
    <location>
        <begin position="414"/>
        <end position="427"/>
    </location>
</feature>
<gene>
    <name evidence="3" type="ORF">CSSPJE1EN1_LOCUS16459</name>
</gene>
<evidence type="ECO:0000259" key="2">
    <source>
        <dbReference type="PROSITE" id="PS50800"/>
    </source>
</evidence>
<reference evidence="3" key="1">
    <citation type="submission" date="2024-02" db="EMBL/GenBank/DDBJ databases">
        <authorList>
            <consortium name="ELIXIR-Norway"/>
            <consortium name="Elixir Norway"/>
        </authorList>
    </citation>
    <scope>NUCLEOTIDE SEQUENCE</scope>
</reference>
<sequence>MAIQTRARGSRQEGGEVLCNGSGTVRRSEENLGLEDAAKERIAGRRRRRSKDGDENCSWNLNIPDDGAGRKRAKQESNSSVGEENPSAAVGRVREPTEVSMVASNTQALGKQVLMEIMTAESCSSQGKTEPMSKEPETIELSSSSDDSSSNSDEDDDYGIARKSPRVPETNSLSPEDMVLLRNVLDVIKEGGDLKKLKVDELKTYLRYCGLRMIGIKATLIERIQEHMVVKDGGGQAKYRRSTFSIDCTGDVVQGDVVLFNQQVYDSYNFIARCAAGPALGKRMVAGRVVSDSYGAAKQQHTFTIEVLWSTGVQPLPAMYPLRIKGRNLYRLHTLRQPWLNEEDRQAALVEKHCRGEAARKIRAAAKAKTKHSHLRSKEPATQKAGSAPVTRVQVQGSFARRACENTMGGGPGSNPQHSFAENQQQHRNAEKQHHHNAFHIAAPPVTSSSSLQNPPKSPVLTLRRANYSVEVTNYFGTNIQMKNQHAPQVQFHHQHLPKRFMHHLSQQVPLHRHDLATSHETQQVRSHQHGLSINHVTQQTPSIQHDLSLDHVPKQVPSYQHGLSRDHVARLVASQQHDLFMEHVTQQVRSHQHGLSQQVRSQSVLGRAPQPHCMPQQHGAFLCPTLGCENWGANACIQKSCYMCCRISGAACSRHQFR</sequence>
<keyword evidence="4" id="KW-1185">Reference proteome</keyword>
<dbReference type="InterPro" id="IPR003034">
    <property type="entry name" value="SAP_dom"/>
</dbReference>
<evidence type="ECO:0000313" key="3">
    <source>
        <dbReference type="EMBL" id="CAK9270981.1"/>
    </source>
</evidence>
<feature type="region of interest" description="Disordered" evidence="1">
    <location>
        <begin position="368"/>
        <end position="392"/>
    </location>
</feature>
<feature type="region of interest" description="Disordered" evidence="1">
    <location>
        <begin position="121"/>
        <end position="174"/>
    </location>
</feature>